<protein>
    <recommendedName>
        <fullName evidence="3">Aminoglycoside phosphotransferase domain-containing protein</fullName>
    </recommendedName>
</protein>
<name>A0ABR3W8Q0_9PEZI</name>
<evidence type="ECO:0000313" key="2">
    <source>
        <dbReference type="Proteomes" id="UP001583177"/>
    </source>
</evidence>
<accession>A0ABR3W8Q0</accession>
<evidence type="ECO:0008006" key="3">
    <source>
        <dbReference type="Google" id="ProtNLM"/>
    </source>
</evidence>
<keyword evidence="2" id="KW-1185">Reference proteome</keyword>
<reference evidence="1 2" key="1">
    <citation type="journal article" date="2024" name="IMA Fungus">
        <title>IMA Genome - F19 : A genome assembly and annotation guide to empower mycologists, including annotated draft genome sequences of Ceratocystis pirilliformis, Diaporthe australafricana, Fusarium ophioides, Paecilomyces lecythidis, and Sporothrix stenoceras.</title>
        <authorList>
            <person name="Aylward J."/>
            <person name="Wilson A.M."/>
            <person name="Visagie C.M."/>
            <person name="Spraker J."/>
            <person name="Barnes I."/>
            <person name="Buitendag C."/>
            <person name="Ceriani C."/>
            <person name="Del Mar Angel L."/>
            <person name="du Plessis D."/>
            <person name="Fuchs T."/>
            <person name="Gasser K."/>
            <person name="Kramer D."/>
            <person name="Li W."/>
            <person name="Munsamy K."/>
            <person name="Piso A."/>
            <person name="Price J.L."/>
            <person name="Sonnekus B."/>
            <person name="Thomas C."/>
            <person name="van der Nest A."/>
            <person name="van Dijk A."/>
            <person name="van Heerden A."/>
            <person name="van Vuuren N."/>
            <person name="Yilmaz N."/>
            <person name="Duong T.A."/>
            <person name="van der Merwe N.A."/>
            <person name="Wingfield M.J."/>
            <person name="Wingfield B.D."/>
        </authorList>
    </citation>
    <scope>NUCLEOTIDE SEQUENCE [LARGE SCALE GENOMIC DNA]</scope>
    <source>
        <strain evidence="1 2">CMW 18300</strain>
    </source>
</reference>
<proteinExistence type="predicted"/>
<gene>
    <name evidence="1" type="ORF">Daus18300_010884</name>
</gene>
<organism evidence="1 2">
    <name type="scientific">Diaporthe australafricana</name>
    <dbReference type="NCBI Taxonomy" id="127596"/>
    <lineage>
        <taxon>Eukaryota</taxon>
        <taxon>Fungi</taxon>
        <taxon>Dikarya</taxon>
        <taxon>Ascomycota</taxon>
        <taxon>Pezizomycotina</taxon>
        <taxon>Sordariomycetes</taxon>
        <taxon>Sordariomycetidae</taxon>
        <taxon>Diaporthales</taxon>
        <taxon>Diaporthaceae</taxon>
        <taxon>Diaporthe</taxon>
    </lineage>
</organism>
<sequence>MPTLQDSSAESNSKRQLAMSWPYEDIISAYRRQPAIKPNGFSVTDFVYPAQESVAYIKFGRAERNAEIRNQESAFQALSSMPSEQTKGVRIPEVSRFLEEDGTFIIFMEYNPGKTLV</sequence>
<dbReference type="Proteomes" id="UP001583177">
    <property type="component" value="Unassembled WGS sequence"/>
</dbReference>
<comment type="caution">
    <text evidence="1">The sequence shown here is derived from an EMBL/GenBank/DDBJ whole genome shotgun (WGS) entry which is preliminary data.</text>
</comment>
<dbReference type="EMBL" id="JAWRVE010000125">
    <property type="protein sequence ID" value="KAL1855905.1"/>
    <property type="molecule type" value="Genomic_DNA"/>
</dbReference>
<evidence type="ECO:0000313" key="1">
    <source>
        <dbReference type="EMBL" id="KAL1855905.1"/>
    </source>
</evidence>